<evidence type="ECO:0000313" key="10">
    <source>
        <dbReference type="EMBL" id="KAK7348939.1"/>
    </source>
</evidence>
<evidence type="ECO:0000256" key="2">
    <source>
        <dbReference type="ARBA" id="ARBA00004574"/>
    </source>
</evidence>
<keyword evidence="11" id="KW-1185">Reference proteome</keyword>
<dbReference type="GO" id="GO:0003677">
    <property type="term" value="F:DNA binding"/>
    <property type="evidence" value="ECO:0007669"/>
    <property type="project" value="UniProtKB-KW"/>
</dbReference>
<evidence type="ECO:0000256" key="3">
    <source>
        <dbReference type="ARBA" id="ARBA00017411"/>
    </source>
</evidence>
<name>A0AAN9M9T1_PHACN</name>
<reference evidence="10 11" key="1">
    <citation type="submission" date="2024-01" db="EMBL/GenBank/DDBJ databases">
        <title>The genomes of 5 underutilized Papilionoideae crops provide insights into root nodulation and disease resistanc.</title>
        <authorList>
            <person name="Jiang F."/>
        </authorList>
    </citation>
    <scope>NUCLEOTIDE SEQUENCE [LARGE SCALE GENOMIC DNA]</scope>
    <source>
        <strain evidence="10">JINMINGXINNONG_FW02</strain>
        <tissue evidence="10">Leaves</tissue>
    </source>
</reference>
<dbReference type="GO" id="GO:0000781">
    <property type="term" value="C:chromosome, telomeric region"/>
    <property type="evidence" value="ECO:0007669"/>
    <property type="project" value="UniProtKB-SubCell"/>
</dbReference>
<evidence type="ECO:0000256" key="6">
    <source>
        <dbReference type="ARBA" id="ARBA00023125"/>
    </source>
</evidence>
<dbReference type="Pfam" id="PF01336">
    <property type="entry name" value="tRNA_anti-codon"/>
    <property type="match status" value="1"/>
</dbReference>
<dbReference type="InterPro" id="IPR004365">
    <property type="entry name" value="NA-bd_OB_tRNA"/>
</dbReference>
<dbReference type="GO" id="GO:0005634">
    <property type="term" value="C:nucleus"/>
    <property type="evidence" value="ECO:0007669"/>
    <property type="project" value="UniProtKB-SubCell"/>
</dbReference>
<accession>A0AAN9M9T1</accession>
<evidence type="ECO:0000256" key="5">
    <source>
        <dbReference type="ARBA" id="ARBA00022895"/>
    </source>
</evidence>
<dbReference type="Gene3D" id="2.40.50.140">
    <property type="entry name" value="Nucleic acid-binding proteins"/>
    <property type="match status" value="1"/>
</dbReference>
<dbReference type="InterPro" id="IPR012340">
    <property type="entry name" value="NA-bd_OB-fold"/>
</dbReference>
<comment type="caution">
    <text evidence="10">The sequence shown here is derived from an EMBL/GenBank/DDBJ whole genome shotgun (WGS) entry which is preliminary data.</text>
</comment>
<keyword evidence="6" id="KW-0238">DNA-binding</keyword>
<evidence type="ECO:0000256" key="8">
    <source>
        <dbReference type="ARBA" id="ARBA00030039"/>
    </source>
</evidence>
<evidence type="ECO:0000256" key="7">
    <source>
        <dbReference type="ARBA" id="ARBA00023242"/>
    </source>
</evidence>
<evidence type="ECO:0000256" key="1">
    <source>
        <dbReference type="ARBA" id="ARBA00004123"/>
    </source>
</evidence>
<sequence>MENANNNAVALQNTHVKLLAFDLLSLMQFPSHSSESATSFSRRGIPLSLVETLGTVTLRHLKHERLLRFIIDDGTGCVPCVLWLNDANSPSVARRRRHELAARFVGVVKIGAVARVRGRLSRYNGGVQVRVSDVVAERDPNAEIFHRLDCIRLARNCYNLLPPPSFRRY</sequence>
<dbReference type="PANTHER" id="PTHR13989">
    <property type="entry name" value="REPLICATION PROTEIN A-RELATED"/>
    <property type="match status" value="1"/>
</dbReference>
<organism evidence="10 11">
    <name type="scientific">Phaseolus coccineus</name>
    <name type="common">Scarlet runner bean</name>
    <name type="synonym">Phaseolus multiflorus</name>
    <dbReference type="NCBI Taxonomy" id="3886"/>
    <lineage>
        <taxon>Eukaryota</taxon>
        <taxon>Viridiplantae</taxon>
        <taxon>Streptophyta</taxon>
        <taxon>Embryophyta</taxon>
        <taxon>Tracheophyta</taxon>
        <taxon>Spermatophyta</taxon>
        <taxon>Magnoliopsida</taxon>
        <taxon>eudicotyledons</taxon>
        <taxon>Gunneridae</taxon>
        <taxon>Pentapetalae</taxon>
        <taxon>rosids</taxon>
        <taxon>fabids</taxon>
        <taxon>Fabales</taxon>
        <taxon>Fabaceae</taxon>
        <taxon>Papilionoideae</taxon>
        <taxon>50 kb inversion clade</taxon>
        <taxon>NPAAA clade</taxon>
        <taxon>indigoferoid/millettioid clade</taxon>
        <taxon>Phaseoleae</taxon>
        <taxon>Phaseolus</taxon>
    </lineage>
</organism>
<comment type="subcellular location">
    <subcellularLocation>
        <location evidence="2">Chromosome</location>
        <location evidence="2">Telomere</location>
    </subcellularLocation>
    <subcellularLocation>
        <location evidence="1">Nucleus</location>
    </subcellularLocation>
</comment>
<dbReference type="SUPFAM" id="SSF50249">
    <property type="entry name" value="Nucleic acid-binding proteins"/>
    <property type="match status" value="1"/>
</dbReference>
<proteinExistence type="predicted"/>
<keyword evidence="4" id="KW-0158">Chromosome</keyword>
<keyword evidence="5" id="KW-0779">Telomere</keyword>
<evidence type="ECO:0000313" key="11">
    <source>
        <dbReference type="Proteomes" id="UP001374584"/>
    </source>
</evidence>
<dbReference type="Proteomes" id="UP001374584">
    <property type="component" value="Unassembled WGS sequence"/>
</dbReference>
<dbReference type="AlphaFoldDB" id="A0AAN9M9T1"/>
<evidence type="ECO:0000259" key="9">
    <source>
        <dbReference type="Pfam" id="PF01336"/>
    </source>
</evidence>
<protein>
    <recommendedName>
        <fullName evidence="3">CST complex subunit STN1</fullName>
    </recommendedName>
    <alternativeName>
        <fullName evidence="8">Suppressor of cdc thirteen homolog</fullName>
    </alternativeName>
</protein>
<gene>
    <name evidence="10" type="ORF">VNO80_23725</name>
</gene>
<dbReference type="PANTHER" id="PTHR13989:SF33">
    <property type="entry name" value="CST COMPLEX SUBUNIT STN1"/>
    <property type="match status" value="1"/>
</dbReference>
<keyword evidence="7" id="KW-0539">Nucleus</keyword>
<evidence type="ECO:0000256" key="4">
    <source>
        <dbReference type="ARBA" id="ARBA00022454"/>
    </source>
</evidence>
<dbReference type="InterPro" id="IPR040260">
    <property type="entry name" value="RFA2-like"/>
</dbReference>
<feature type="domain" description="OB" evidence="9">
    <location>
        <begin position="55"/>
        <end position="134"/>
    </location>
</feature>
<dbReference type="EMBL" id="JAYMYR010000008">
    <property type="protein sequence ID" value="KAK7348939.1"/>
    <property type="molecule type" value="Genomic_DNA"/>
</dbReference>